<dbReference type="RefSeq" id="WP_249904889.1">
    <property type="nucleotide sequence ID" value="NZ_JAMGBA010000002.1"/>
</dbReference>
<feature type="transmembrane region" description="Helical" evidence="2">
    <location>
        <begin position="298"/>
        <end position="318"/>
    </location>
</feature>
<accession>A0ABT0RXM9</accession>
<feature type="transmembrane region" description="Helical" evidence="2">
    <location>
        <begin position="385"/>
        <end position="402"/>
    </location>
</feature>
<evidence type="ECO:0000313" key="3">
    <source>
        <dbReference type="EMBL" id="MCL6699480.1"/>
    </source>
</evidence>
<gene>
    <name evidence="3" type="ORF">LZ496_11885</name>
</gene>
<proteinExistence type="predicted"/>
<reference evidence="3 4" key="1">
    <citation type="submission" date="2022-05" db="EMBL/GenBank/DDBJ databases">
        <authorList>
            <person name="Jo J.-H."/>
            <person name="Im W.-T."/>
        </authorList>
    </citation>
    <scope>NUCLEOTIDE SEQUENCE [LARGE SCALE GENOMIC DNA]</scope>
    <source>
        <strain evidence="3 4">NSE70-1</strain>
    </source>
</reference>
<feature type="transmembrane region" description="Helical" evidence="2">
    <location>
        <begin position="198"/>
        <end position="218"/>
    </location>
</feature>
<keyword evidence="2" id="KW-0472">Membrane</keyword>
<feature type="transmembrane region" description="Helical" evidence="2">
    <location>
        <begin position="325"/>
        <end position="348"/>
    </location>
</feature>
<keyword evidence="2" id="KW-0812">Transmembrane</keyword>
<sequence length="475" mass="52011">MAEADDALARRSAGPFPAAETFLRPAGQPAFCGWQRWAVLAAFALIVILRLPNAWTHGRFLDEEATVFLAYAWHFPWVEALFRPFAGYWNAAANASTVLAVQLIRGDLLTLERAPYFTMGVGLTFQLMPAALILTGKASWLASRPAVIAALLLIAIAPATEEVFYNVLHIQLHLALCAALILAFAVPEKKSVRFGYGGLLFLAPLSGLGAIVLLPLFLLRALADREPGRFFQAASLAAGSAVQLFIFLGSSTVRGQLLDIPSLAAAMFVRMILLPMFGPDYATIVGFGLADFDGFRSSLIWAFAAALVLLFGALLLFAMQRRDGAVWLLLSSFSITAMSLGGGMVGAYNSAFHVYAGERYNFLPVVLLGLTIVVIAAREQGRGKYVWRAICSWLILIGALNYPRPHSVFFANGPSWPTEVQKWRSDRRHPLAVWPRPWTADLSNESKPCSPPSQPVRKSNEPRYCESGWMKSFSK</sequence>
<feature type="transmembrane region" description="Helical" evidence="2">
    <location>
        <begin position="163"/>
        <end position="186"/>
    </location>
</feature>
<dbReference type="EMBL" id="JAMGBA010000002">
    <property type="protein sequence ID" value="MCL6699480.1"/>
    <property type="molecule type" value="Genomic_DNA"/>
</dbReference>
<organism evidence="3 4">
    <name type="scientific">Sphingomonas caseinilyticus</name>
    <dbReference type="NCBI Taxonomy" id="2908205"/>
    <lineage>
        <taxon>Bacteria</taxon>
        <taxon>Pseudomonadati</taxon>
        <taxon>Pseudomonadota</taxon>
        <taxon>Alphaproteobacteria</taxon>
        <taxon>Sphingomonadales</taxon>
        <taxon>Sphingomonadaceae</taxon>
        <taxon>Sphingomonas</taxon>
    </lineage>
</organism>
<evidence type="ECO:0000256" key="2">
    <source>
        <dbReference type="SAM" id="Phobius"/>
    </source>
</evidence>
<feature type="transmembrane region" description="Helical" evidence="2">
    <location>
        <begin position="116"/>
        <end position="134"/>
    </location>
</feature>
<keyword evidence="4" id="KW-1185">Reference proteome</keyword>
<evidence type="ECO:0000313" key="4">
    <source>
        <dbReference type="Proteomes" id="UP001203410"/>
    </source>
</evidence>
<feature type="transmembrane region" description="Helical" evidence="2">
    <location>
        <begin position="260"/>
        <end position="278"/>
    </location>
</feature>
<dbReference type="Proteomes" id="UP001203410">
    <property type="component" value="Unassembled WGS sequence"/>
</dbReference>
<comment type="caution">
    <text evidence="3">The sequence shown here is derived from an EMBL/GenBank/DDBJ whole genome shotgun (WGS) entry which is preliminary data.</text>
</comment>
<name>A0ABT0RXM9_9SPHN</name>
<feature type="transmembrane region" description="Helical" evidence="2">
    <location>
        <begin position="360"/>
        <end position="378"/>
    </location>
</feature>
<protein>
    <submittedName>
        <fullName evidence="3">Uncharacterized protein</fullName>
    </submittedName>
</protein>
<feature type="transmembrane region" description="Helical" evidence="2">
    <location>
        <begin position="230"/>
        <end position="248"/>
    </location>
</feature>
<feature type="transmembrane region" description="Helical" evidence="2">
    <location>
        <begin position="141"/>
        <end position="157"/>
    </location>
</feature>
<feature type="region of interest" description="Disordered" evidence="1">
    <location>
        <begin position="439"/>
        <end position="463"/>
    </location>
</feature>
<keyword evidence="2" id="KW-1133">Transmembrane helix</keyword>
<evidence type="ECO:0000256" key="1">
    <source>
        <dbReference type="SAM" id="MobiDB-lite"/>
    </source>
</evidence>